<feature type="non-terminal residue" evidence="1">
    <location>
        <position position="1"/>
    </location>
</feature>
<sequence length="236" mass="24630">EKWSFTSDGNSVDATSDLLTAVHYTAGACSTTHGYTCSGKPSGPYTDQIQKWAFASTANATDVGNSTVSGEGISGHSSETHGYTSGVYQSNWPTGADTIQKWSFSTDGNATDVGNLSGGNSYGPTSWSDFDRGYGWAGSVGFVTGWTYKDNIEKFSYTSDGNSIDVCNMFLAGGNRSSSNSADYGYAMGGNQPASYDNTIQKFSMASGTNGTDVGNLTVGKHNIAIPGASSTTYGY</sequence>
<name>A0A383DBN4_9ZZZZ</name>
<reference evidence="1" key="1">
    <citation type="submission" date="2018-05" db="EMBL/GenBank/DDBJ databases">
        <authorList>
            <person name="Lanie J.A."/>
            <person name="Ng W.-L."/>
            <person name="Kazmierczak K.M."/>
            <person name="Andrzejewski T.M."/>
            <person name="Davidsen T.M."/>
            <person name="Wayne K.J."/>
            <person name="Tettelin H."/>
            <person name="Glass J.I."/>
            <person name="Rusch D."/>
            <person name="Podicherti R."/>
            <person name="Tsui H.-C.T."/>
            <person name="Winkler M.E."/>
        </authorList>
    </citation>
    <scope>NUCLEOTIDE SEQUENCE</scope>
</reference>
<evidence type="ECO:0000313" key="1">
    <source>
        <dbReference type="EMBL" id="SVE41926.1"/>
    </source>
</evidence>
<proteinExistence type="predicted"/>
<organism evidence="1">
    <name type="scientific">marine metagenome</name>
    <dbReference type="NCBI Taxonomy" id="408172"/>
    <lineage>
        <taxon>unclassified sequences</taxon>
        <taxon>metagenomes</taxon>
        <taxon>ecological metagenomes</taxon>
    </lineage>
</organism>
<dbReference type="AlphaFoldDB" id="A0A383DBN4"/>
<dbReference type="EMBL" id="UINC01215982">
    <property type="protein sequence ID" value="SVE41926.1"/>
    <property type="molecule type" value="Genomic_DNA"/>
</dbReference>
<dbReference type="PROSITE" id="PS50231">
    <property type="entry name" value="RICIN_B_LECTIN"/>
    <property type="match status" value="1"/>
</dbReference>
<accession>A0A383DBN4</accession>
<protein>
    <submittedName>
        <fullName evidence="1">Uncharacterized protein</fullName>
    </submittedName>
</protein>
<feature type="non-terminal residue" evidence="1">
    <location>
        <position position="236"/>
    </location>
</feature>
<gene>
    <name evidence="1" type="ORF">METZ01_LOCUS494780</name>
</gene>